<evidence type="ECO:0000256" key="1">
    <source>
        <dbReference type="SAM" id="MobiDB-lite"/>
    </source>
</evidence>
<accession>A0ABR0W378</accession>
<protein>
    <submittedName>
        <fullName evidence="2">Uncharacterized protein</fullName>
    </submittedName>
</protein>
<dbReference type="EMBL" id="JABTTQ020000168">
    <property type="protein sequence ID" value="KAK6141198.1"/>
    <property type="molecule type" value="Genomic_DNA"/>
</dbReference>
<dbReference type="Proteomes" id="UP001318860">
    <property type="component" value="Unassembled WGS sequence"/>
</dbReference>
<feature type="region of interest" description="Disordered" evidence="1">
    <location>
        <begin position="241"/>
        <end position="261"/>
    </location>
</feature>
<evidence type="ECO:0000313" key="2">
    <source>
        <dbReference type="EMBL" id="KAK6141198.1"/>
    </source>
</evidence>
<organism evidence="2 3">
    <name type="scientific">Rehmannia glutinosa</name>
    <name type="common">Chinese foxglove</name>
    <dbReference type="NCBI Taxonomy" id="99300"/>
    <lineage>
        <taxon>Eukaryota</taxon>
        <taxon>Viridiplantae</taxon>
        <taxon>Streptophyta</taxon>
        <taxon>Embryophyta</taxon>
        <taxon>Tracheophyta</taxon>
        <taxon>Spermatophyta</taxon>
        <taxon>Magnoliopsida</taxon>
        <taxon>eudicotyledons</taxon>
        <taxon>Gunneridae</taxon>
        <taxon>Pentapetalae</taxon>
        <taxon>asterids</taxon>
        <taxon>lamiids</taxon>
        <taxon>Lamiales</taxon>
        <taxon>Orobanchaceae</taxon>
        <taxon>Rehmannieae</taxon>
        <taxon>Rehmannia</taxon>
    </lineage>
</organism>
<sequence length="406" mass="44932">MEEILCKLPGKFLKRSVVFRNLGKAILNLRTSLRKKTPQYCLLKAWFHLFLWKMERIVNQLNSSVNCKGLVIGALIRLKCLSSDVVEIISILQTVSKDLVEDVEFVMVGNVAKGFLCSTALPGGVRRSDDGMKGSESQQNEAFWSKPENIAAIEAIESAFLKRDEFKKWCDEAQNFSLGLTQDTNVGRWDDILDTSRHYEKSVKKVGHVRDGGMASMEAGVHDSKIGGSGGHDALLSEKSKTDVETEVGGMKPGGSGEVKGKRDIALERSKKVFSRRAAMKTKKSVALSLPFVARQIDVSSKPNQNEKMITKWLFVNPGMGNPGDDLDGNTVYESFVRGLDTELGDPSSDKLNNFDMVSTVLNCVVRLPSLDVTVKPGKEMQNFIDKRGLFPSVWGNIVCQLVFMS</sequence>
<reference evidence="2 3" key="1">
    <citation type="journal article" date="2021" name="Comput. Struct. Biotechnol. J.">
        <title>De novo genome assembly of the potent medicinal plant Rehmannia glutinosa using nanopore technology.</title>
        <authorList>
            <person name="Ma L."/>
            <person name="Dong C."/>
            <person name="Song C."/>
            <person name="Wang X."/>
            <person name="Zheng X."/>
            <person name="Niu Y."/>
            <person name="Chen S."/>
            <person name="Feng W."/>
        </authorList>
    </citation>
    <scope>NUCLEOTIDE SEQUENCE [LARGE SCALE GENOMIC DNA]</scope>
    <source>
        <strain evidence="2">DH-2019</strain>
    </source>
</reference>
<proteinExistence type="predicted"/>
<evidence type="ECO:0000313" key="3">
    <source>
        <dbReference type="Proteomes" id="UP001318860"/>
    </source>
</evidence>
<keyword evidence="3" id="KW-1185">Reference proteome</keyword>
<comment type="caution">
    <text evidence="2">The sequence shown here is derived from an EMBL/GenBank/DDBJ whole genome shotgun (WGS) entry which is preliminary data.</text>
</comment>
<gene>
    <name evidence="2" type="ORF">DH2020_025058</name>
</gene>
<name>A0ABR0W378_REHGL</name>